<name>A0A4P1RP66_LUPAN</name>
<evidence type="ECO:0000256" key="5">
    <source>
        <dbReference type="RuleBase" id="RU361262"/>
    </source>
</evidence>
<protein>
    <recommendedName>
        <fullName evidence="5">Patatin</fullName>
        <ecNumber evidence="5">3.1.1.-</ecNumber>
    </recommendedName>
</protein>
<feature type="short sequence motif" description="DGA/G" evidence="4">
    <location>
        <begin position="117"/>
        <end position="119"/>
    </location>
</feature>
<evidence type="ECO:0000256" key="1">
    <source>
        <dbReference type="ARBA" id="ARBA00010240"/>
    </source>
</evidence>
<dbReference type="Pfam" id="PF01734">
    <property type="entry name" value="Patatin"/>
    <property type="match status" value="1"/>
</dbReference>
<feature type="domain" description="PNPLA" evidence="6">
    <location>
        <begin position="1"/>
        <end position="130"/>
    </location>
</feature>
<dbReference type="Gramene" id="OIW14863">
    <property type="protein sequence ID" value="OIW14863"/>
    <property type="gene ID" value="TanjilG_30582"/>
</dbReference>
<evidence type="ECO:0000313" key="8">
    <source>
        <dbReference type="Proteomes" id="UP000188354"/>
    </source>
</evidence>
<dbReference type="InterPro" id="IPR002641">
    <property type="entry name" value="PNPLA_dom"/>
</dbReference>
<dbReference type="EC" id="3.1.1.-" evidence="5"/>
<evidence type="ECO:0000313" key="7">
    <source>
        <dbReference type="EMBL" id="OIW14863.1"/>
    </source>
</evidence>
<dbReference type="GO" id="GO:0004620">
    <property type="term" value="F:phospholipase activity"/>
    <property type="evidence" value="ECO:0007669"/>
    <property type="project" value="TreeGrafter"/>
</dbReference>
<comment type="function">
    <text evidence="5">Lipolytic acyl hydrolase (LAH).</text>
</comment>
<reference evidence="7 8" key="1">
    <citation type="journal article" date="2017" name="Plant Biotechnol. J.">
        <title>A comprehensive draft genome sequence for lupin (Lupinus angustifolius), an emerging health food: insights into plant-microbe interactions and legume evolution.</title>
        <authorList>
            <person name="Hane J.K."/>
            <person name="Ming Y."/>
            <person name="Kamphuis L.G."/>
            <person name="Nelson M.N."/>
            <person name="Garg G."/>
            <person name="Atkins C.A."/>
            <person name="Bayer P.E."/>
            <person name="Bravo A."/>
            <person name="Bringans S."/>
            <person name="Cannon S."/>
            <person name="Edwards D."/>
            <person name="Foley R."/>
            <person name="Gao L.L."/>
            <person name="Harrison M.J."/>
            <person name="Huang W."/>
            <person name="Hurgobin B."/>
            <person name="Li S."/>
            <person name="Liu C.W."/>
            <person name="McGrath A."/>
            <person name="Morahan G."/>
            <person name="Murray J."/>
            <person name="Weller J."/>
            <person name="Jian J."/>
            <person name="Singh K.B."/>
        </authorList>
    </citation>
    <scope>NUCLEOTIDE SEQUENCE [LARGE SCALE GENOMIC DNA]</scope>
    <source>
        <strain evidence="8">cv. Tanjil</strain>
        <tissue evidence="7">Whole plant</tissue>
    </source>
</reference>
<dbReference type="Proteomes" id="UP000188354">
    <property type="component" value="Chromosome LG03"/>
</dbReference>
<evidence type="ECO:0000256" key="4">
    <source>
        <dbReference type="PROSITE-ProRule" id="PRU01161"/>
    </source>
</evidence>
<keyword evidence="5" id="KW-0378">Hydrolase</keyword>
<comment type="domain">
    <text evidence="5">The nitrogen atoms of the two glycine residues in the GGXR motif define the oxyanion hole, and stabilize the oxyanion that forms during the nucleophilic attack by the catalytic serine during substrate cleavage.</text>
</comment>
<comment type="similarity">
    <text evidence="1 5">Belongs to the patatin family.</text>
</comment>
<dbReference type="InterPro" id="IPR016035">
    <property type="entry name" value="Acyl_Trfase/lysoPLipase"/>
</dbReference>
<dbReference type="SUPFAM" id="SSF52151">
    <property type="entry name" value="FabD/lysophospholipase-like"/>
    <property type="match status" value="2"/>
</dbReference>
<organism evidence="7 8">
    <name type="scientific">Lupinus angustifolius</name>
    <name type="common">Narrow-leaved blue lupine</name>
    <dbReference type="NCBI Taxonomy" id="3871"/>
    <lineage>
        <taxon>Eukaryota</taxon>
        <taxon>Viridiplantae</taxon>
        <taxon>Streptophyta</taxon>
        <taxon>Embryophyta</taxon>
        <taxon>Tracheophyta</taxon>
        <taxon>Spermatophyta</taxon>
        <taxon>Magnoliopsida</taxon>
        <taxon>eudicotyledons</taxon>
        <taxon>Gunneridae</taxon>
        <taxon>Pentapetalae</taxon>
        <taxon>rosids</taxon>
        <taxon>fabids</taxon>
        <taxon>Fabales</taxon>
        <taxon>Fabaceae</taxon>
        <taxon>Papilionoideae</taxon>
        <taxon>50 kb inversion clade</taxon>
        <taxon>genistoids sensu lato</taxon>
        <taxon>core genistoids</taxon>
        <taxon>Genisteae</taxon>
        <taxon>Lupinus</taxon>
    </lineage>
</organism>
<evidence type="ECO:0000256" key="2">
    <source>
        <dbReference type="ARBA" id="ARBA00022963"/>
    </source>
</evidence>
<dbReference type="GO" id="GO:0047372">
    <property type="term" value="F:monoacylglycerol lipase activity"/>
    <property type="evidence" value="ECO:0007669"/>
    <property type="project" value="TreeGrafter"/>
</dbReference>
<keyword evidence="8" id="KW-1185">Reference proteome</keyword>
<dbReference type="STRING" id="3871.A0A4P1RP66"/>
<evidence type="ECO:0000256" key="3">
    <source>
        <dbReference type="ARBA" id="ARBA00023098"/>
    </source>
</evidence>
<comment type="caution">
    <text evidence="4">Lacks conserved residue(s) required for the propagation of feature annotation.</text>
</comment>
<keyword evidence="3 5" id="KW-0443">Lipid metabolism</keyword>
<dbReference type="PANTHER" id="PTHR32176">
    <property type="entry name" value="XYLOSE ISOMERASE"/>
    <property type="match status" value="1"/>
</dbReference>
<proteinExistence type="inferred from homology"/>
<keyword evidence="2 5" id="KW-0442">Lipid degradation</keyword>
<dbReference type="EMBL" id="CM007363">
    <property type="protein sequence ID" value="OIW14863.1"/>
    <property type="molecule type" value="Genomic_DNA"/>
</dbReference>
<dbReference type="PROSITE" id="PS51635">
    <property type="entry name" value="PNPLA"/>
    <property type="match status" value="1"/>
</dbReference>
<dbReference type="PANTHER" id="PTHR32176:SF115">
    <property type="entry name" value="PATATIN-LIKE PROTEIN 3"/>
    <property type="match status" value="1"/>
</dbReference>
<dbReference type="AlphaFoldDB" id="A0A4P1RP66"/>
<evidence type="ECO:0000259" key="6">
    <source>
        <dbReference type="PROSITE" id="PS51635"/>
    </source>
</evidence>
<accession>A0A4P1RP66</accession>
<gene>
    <name evidence="7" type="ORF">TanjilG_30582</name>
</gene>
<dbReference type="GO" id="GO:0016042">
    <property type="term" value="P:lipid catabolic process"/>
    <property type="evidence" value="ECO:0007669"/>
    <property type="project" value="UniProtKB-KW"/>
</dbReference>
<sequence>MERTKSSLLQIQPPTYGNLITILSIDGGGIRGIIPATILAFLESKLQELDGEDARLADYFDVITGTSTGGLIKRSPYMNAQLSDICISTSAAPTYLPAYYFKNQDPEGKIHEFNLIDGGVCANNPTLVAMNEVMKQIINDNPDFFPIKGLDYGRFLIISLGTGTPKNEHKFNANMAAKWGVLDWLNHSGCSPLIDAFSQSSSDLVDIHLSTVTRAFHSEDNYLLIQACYIINNWLS</sequence>
<dbReference type="Gene3D" id="3.40.1090.10">
    <property type="entry name" value="Cytosolic phospholipase A2 catalytic domain"/>
    <property type="match status" value="2"/>
</dbReference>